<dbReference type="SUPFAM" id="SSF52833">
    <property type="entry name" value="Thioredoxin-like"/>
    <property type="match status" value="1"/>
</dbReference>
<evidence type="ECO:0000313" key="14">
    <source>
        <dbReference type="EMBL" id="PAL21136.1"/>
    </source>
</evidence>
<dbReference type="GeneID" id="98302382"/>
<evidence type="ECO:0000256" key="3">
    <source>
        <dbReference type="ARBA" id="ARBA00022559"/>
    </source>
</evidence>
<dbReference type="GO" id="GO:0045454">
    <property type="term" value="P:cell redox homeostasis"/>
    <property type="evidence" value="ECO:0007669"/>
    <property type="project" value="TreeGrafter"/>
</dbReference>
<keyword evidence="7" id="KW-0676">Redox-active center</keyword>
<reference evidence="14 15" key="1">
    <citation type="submission" date="2017-04" db="EMBL/GenBank/DDBJ databases">
        <title>Kefir bacterial isolates.</title>
        <authorList>
            <person name="Kim Y."/>
            <person name="Blasche S."/>
            <person name="Patil K.R."/>
        </authorList>
    </citation>
    <scope>NUCLEOTIDE SEQUENCE [LARGE SCALE GENOMIC DNA]</scope>
    <source>
        <strain evidence="14 15">KR-2</strain>
    </source>
</reference>
<evidence type="ECO:0000256" key="11">
    <source>
        <dbReference type="ARBA" id="ARBA00049091"/>
    </source>
</evidence>
<dbReference type="Pfam" id="PF00578">
    <property type="entry name" value="AhpC-TSA"/>
    <property type="match status" value="1"/>
</dbReference>
<proteinExistence type="inferred from homology"/>
<dbReference type="GO" id="GO:0008379">
    <property type="term" value="F:thioredoxin peroxidase activity"/>
    <property type="evidence" value="ECO:0007669"/>
    <property type="project" value="TreeGrafter"/>
</dbReference>
<feature type="signal peptide" evidence="12">
    <location>
        <begin position="1"/>
        <end position="36"/>
    </location>
</feature>
<dbReference type="AlphaFoldDB" id="A0A270BAD8"/>
<keyword evidence="6" id="KW-1015">Disulfide bond</keyword>
<evidence type="ECO:0000259" key="13">
    <source>
        <dbReference type="PROSITE" id="PS51352"/>
    </source>
</evidence>
<dbReference type="PANTHER" id="PTHR42801:SF4">
    <property type="entry name" value="AHPC_TSA FAMILY PROTEIN"/>
    <property type="match status" value="1"/>
</dbReference>
<dbReference type="PANTHER" id="PTHR42801">
    <property type="entry name" value="THIOREDOXIN-DEPENDENT PEROXIDE REDUCTASE"/>
    <property type="match status" value="1"/>
</dbReference>
<evidence type="ECO:0000256" key="9">
    <source>
        <dbReference type="ARBA" id="ARBA00038489"/>
    </source>
</evidence>
<dbReference type="Gene3D" id="3.40.30.10">
    <property type="entry name" value="Glutaredoxin"/>
    <property type="match status" value="1"/>
</dbReference>
<dbReference type="CDD" id="cd03017">
    <property type="entry name" value="PRX_BCP"/>
    <property type="match status" value="1"/>
</dbReference>
<dbReference type="GO" id="GO:0005737">
    <property type="term" value="C:cytoplasm"/>
    <property type="evidence" value="ECO:0007669"/>
    <property type="project" value="TreeGrafter"/>
</dbReference>
<dbReference type="OrthoDB" id="5572803at2"/>
<comment type="function">
    <text evidence="1">Thiol-specific peroxidase that catalyzes the reduction of hydrogen peroxide and organic hydroperoxides to water and alcohols, respectively. Plays a role in cell protection against oxidative stress by detoxifying peroxides and as sensor of hydrogen peroxide-mediated signaling events.</text>
</comment>
<dbReference type="PROSITE" id="PS51352">
    <property type="entry name" value="THIOREDOXIN_2"/>
    <property type="match status" value="1"/>
</dbReference>
<evidence type="ECO:0000256" key="12">
    <source>
        <dbReference type="SAM" id="SignalP"/>
    </source>
</evidence>
<keyword evidence="4" id="KW-0049">Antioxidant</keyword>
<dbReference type="InterPro" id="IPR000866">
    <property type="entry name" value="AhpC/TSA"/>
</dbReference>
<keyword evidence="12" id="KW-0732">Signal</keyword>
<evidence type="ECO:0000256" key="5">
    <source>
        <dbReference type="ARBA" id="ARBA00023002"/>
    </source>
</evidence>
<dbReference type="InterPro" id="IPR036249">
    <property type="entry name" value="Thioredoxin-like_sf"/>
</dbReference>
<accession>A0A270BAD8</accession>
<feature type="domain" description="Thioredoxin" evidence="13">
    <location>
        <begin position="38"/>
        <end position="189"/>
    </location>
</feature>
<comment type="similarity">
    <text evidence="9">Belongs to the peroxiredoxin family. BCP/PrxQ subfamily.</text>
</comment>
<evidence type="ECO:0000256" key="6">
    <source>
        <dbReference type="ARBA" id="ARBA00023157"/>
    </source>
</evidence>
<keyword evidence="3" id="KW-0575">Peroxidase</keyword>
<feature type="chain" id="PRO_5011972769" description="thioredoxin-dependent peroxiredoxin" evidence="12">
    <location>
        <begin position="37"/>
        <end position="197"/>
    </location>
</feature>
<evidence type="ECO:0000256" key="2">
    <source>
        <dbReference type="ARBA" id="ARBA00013017"/>
    </source>
</evidence>
<evidence type="ECO:0000313" key="15">
    <source>
        <dbReference type="Proteomes" id="UP000216033"/>
    </source>
</evidence>
<evidence type="ECO:0000256" key="4">
    <source>
        <dbReference type="ARBA" id="ARBA00022862"/>
    </source>
</evidence>
<keyword evidence="15" id="KW-1185">Reference proteome</keyword>
<dbReference type="EMBL" id="NDFP01000014">
    <property type="protein sequence ID" value="PAL21136.1"/>
    <property type="molecule type" value="Genomic_DNA"/>
</dbReference>
<dbReference type="GO" id="GO:0034599">
    <property type="term" value="P:cellular response to oxidative stress"/>
    <property type="evidence" value="ECO:0007669"/>
    <property type="project" value="TreeGrafter"/>
</dbReference>
<dbReference type="InterPro" id="IPR050924">
    <property type="entry name" value="Peroxiredoxin_BCP/PrxQ"/>
</dbReference>
<name>A0A270BAD8_9PROT</name>
<comment type="catalytic activity">
    <reaction evidence="11">
        <text>a hydroperoxide + [thioredoxin]-dithiol = an alcohol + [thioredoxin]-disulfide + H2O</text>
        <dbReference type="Rhea" id="RHEA:62620"/>
        <dbReference type="Rhea" id="RHEA-COMP:10698"/>
        <dbReference type="Rhea" id="RHEA-COMP:10700"/>
        <dbReference type="ChEBI" id="CHEBI:15377"/>
        <dbReference type="ChEBI" id="CHEBI:29950"/>
        <dbReference type="ChEBI" id="CHEBI:30879"/>
        <dbReference type="ChEBI" id="CHEBI:35924"/>
        <dbReference type="ChEBI" id="CHEBI:50058"/>
        <dbReference type="EC" id="1.11.1.24"/>
    </reaction>
</comment>
<evidence type="ECO:0000256" key="7">
    <source>
        <dbReference type="ARBA" id="ARBA00023284"/>
    </source>
</evidence>
<dbReference type="RefSeq" id="WP_084596923.1">
    <property type="nucleotide sequence ID" value="NZ_BAMZ01000012.1"/>
</dbReference>
<evidence type="ECO:0000256" key="8">
    <source>
        <dbReference type="ARBA" id="ARBA00032824"/>
    </source>
</evidence>
<sequence>MKKHIKNIFNLQFLSLSSVFVLPLVALHSLPAPAQAALIQGANAPDFTLQGALDGKPVTFSLKSTLSKGPVVLYFFPAAFTPGCTQEAHAFADAAKQIEAEGATLVGVTAGNTDRVTEFSKTECRGKFAVLADPGTFTAILYHSVNAQNHALLSERTSYVISRDGKILLSYTGSDPEQHVTRTLEFLKKWNASKTQK</sequence>
<dbReference type="InterPro" id="IPR013766">
    <property type="entry name" value="Thioredoxin_domain"/>
</dbReference>
<dbReference type="STRING" id="1231343.Absy_012_035"/>
<keyword evidence="5" id="KW-0560">Oxidoreductase</keyword>
<dbReference type="EC" id="1.11.1.24" evidence="2"/>
<comment type="caution">
    <text evidence="14">The sequence shown here is derived from an EMBL/GenBank/DDBJ whole genome shotgun (WGS) entry which is preliminary data.</text>
</comment>
<dbReference type="Proteomes" id="UP000216033">
    <property type="component" value="Unassembled WGS sequence"/>
</dbReference>
<evidence type="ECO:0000256" key="1">
    <source>
        <dbReference type="ARBA" id="ARBA00003330"/>
    </source>
</evidence>
<gene>
    <name evidence="14" type="ORF">B9K05_11460</name>
</gene>
<organism evidence="14 15">
    <name type="scientific">Acetobacter syzygii</name>
    <dbReference type="NCBI Taxonomy" id="146476"/>
    <lineage>
        <taxon>Bacteria</taxon>
        <taxon>Pseudomonadati</taxon>
        <taxon>Pseudomonadota</taxon>
        <taxon>Alphaproteobacteria</taxon>
        <taxon>Acetobacterales</taxon>
        <taxon>Acetobacteraceae</taxon>
        <taxon>Acetobacter</taxon>
    </lineage>
</organism>
<protein>
    <recommendedName>
        <fullName evidence="2">thioredoxin-dependent peroxiredoxin</fullName>
        <ecNumber evidence="2">1.11.1.24</ecNumber>
    </recommendedName>
    <alternativeName>
        <fullName evidence="8">Thioredoxin peroxidase</fullName>
    </alternativeName>
    <alternativeName>
        <fullName evidence="10">Thioredoxin-dependent peroxiredoxin Bcp</fullName>
    </alternativeName>
</protein>
<evidence type="ECO:0000256" key="10">
    <source>
        <dbReference type="ARBA" id="ARBA00042639"/>
    </source>
</evidence>